<protein>
    <submittedName>
        <fullName evidence="9">IPIL1 protein</fullName>
    </submittedName>
</protein>
<dbReference type="AlphaFoldDB" id="A0A7K6ZSG9"/>
<keyword evidence="10" id="KW-1185">Reference proteome</keyword>
<evidence type="ECO:0000256" key="5">
    <source>
        <dbReference type="ARBA" id="ARBA00022989"/>
    </source>
</evidence>
<evidence type="ECO:0000256" key="2">
    <source>
        <dbReference type="ARBA" id="ARBA00005554"/>
    </source>
</evidence>
<accession>A0A7K6ZSG9</accession>
<evidence type="ECO:0000256" key="1">
    <source>
        <dbReference type="ARBA" id="ARBA00004479"/>
    </source>
</evidence>
<feature type="non-terminal residue" evidence="9">
    <location>
        <position position="1"/>
    </location>
</feature>
<keyword evidence="6" id="KW-0472">Membrane</keyword>
<feature type="region of interest" description="Disordered" evidence="7">
    <location>
        <begin position="1"/>
        <end position="23"/>
    </location>
</feature>
<evidence type="ECO:0000256" key="4">
    <source>
        <dbReference type="ARBA" id="ARBA00022729"/>
    </source>
</evidence>
<dbReference type="EMBL" id="VZSG01000242">
    <property type="protein sequence ID" value="NWX86731.1"/>
    <property type="molecule type" value="Genomic_DNA"/>
</dbReference>
<organism evidence="9 10">
    <name type="scientific">Nothoprocta pentlandii</name>
    <dbReference type="NCBI Taxonomy" id="2585814"/>
    <lineage>
        <taxon>Eukaryota</taxon>
        <taxon>Metazoa</taxon>
        <taxon>Chordata</taxon>
        <taxon>Craniata</taxon>
        <taxon>Vertebrata</taxon>
        <taxon>Euteleostomi</taxon>
        <taxon>Archelosauria</taxon>
        <taxon>Archosauria</taxon>
        <taxon>Dinosauria</taxon>
        <taxon>Saurischia</taxon>
        <taxon>Theropoda</taxon>
        <taxon>Coelurosauria</taxon>
        <taxon>Aves</taxon>
        <taxon>Palaeognathae</taxon>
        <taxon>Tinamiformes</taxon>
        <taxon>Tinamidae</taxon>
        <taxon>Nothoprocta</taxon>
    </lineage>
</organism>
<evidence type="ECO:0000259" key="8">
    <source>
        <dbReference type="Pfam" id="PF20266"/>
    </source>
</evidence>
<gene>
    <name evidence="9" type="primary">Itpripl1_1</name>
    <name evidence="9" type="ORF">NOTPEN_R11952</name>
</gene>
<dbReference type="InterPro" id="IPR024810">
    <property type="entry name" value="MAB21L/cGLR"/>
</dbReference>
<evidence type="ECO:0000256" key="7">
    <source>
        <dbReference type="SAM" id="MobiDB-lite"/>
    </source>
</evidence>
<feature type="non-terminal residue" evidence="9">
    <location>
        <position position="389"/>
    </location>
</feature>
<dbReference type="Proteomes" id="UP000538817">
    <property type="component" value="Unassembled WGS sequence"/>
</dbReference>
<dbReference type="SMART" id="SM01265">
    <property type="entry name" value="Mab-21"/>
    <property type="match status" value="1"/>
</dbReference>
<reference evidence="9 10" key="1">
    <citation type="submission" date="2019-09" db="EMBL/GenBank/DDBJ databases">
        <title>Bird 10,000 Genomes (B10K) Project - Family phase.</title>
        <authorList>
            <person name="Zhang G."/>
        </authorList>
    </citation>
    <scope>NUCLEOTIDE SEQUENCE [LARGE SCALE GENOMIC DNA]</scope>
    <source>
        <strain evidence="9">B10K-MSB-04</strain>
    </source>
</reference>
<keyword evidence="5" id="KW-1133">Transmembrane helix</keyword>
<dbReference type="InterPro" id="IPR026250">
    <property type="entry name" value="ITPRIP-like"/>
</dbReference>
<dbReference type="PANTHER" id="PTHR10656">
    <property type="entry name" value="CELL FATE DETERMINING PROTEIN MAB21-RELATED"/>
    <property type="match status" value="1"/>
</dbReference>
<evidence type="ECO:0000313" key="10">
    <source>
        <dbReference type="Proteomes" id="UP000538817"/>
    </source>
</evidence>
<comment type="subcellular location">
    <subcellularLocation>
        <location evidence="1">Membrane</location>
        <topology evidence="1">Single-pass type I membrane protein</topology>
    </subcellularLocation>
</comment>
<sequence>DSDEAENSTDSSSSSSEEEEEGPINEWDLGRFLMQQMQLPVVHLASTCKVVETLVENLLHACHVITLGTALLHLEPCIGVGSAFEGWSPHGDPVYSLLVPLKPPTGHCFHTELGAAGELPARRGHVRVELECMCSRQRLLGDVQCFLHHAEDEQGRDQGSYLLQYLCSHSYLDIEKTARWLQLIVTNAWLLLPASHRCHLIVLPSLRSCKLCLENVSRKTLSIEILFGVQQGDSGVFLTSKEAEAGISSSTTWQESCAVAEVLFFRLMAKQAPRDSCHLTCLKIFAHLLEGTGFSSDCLKTILMHLLTVTPPSGWHRADLLERMEEFLQYLQHCLEEKQLHHFFLGNERVPREVLLPLDFRMANPLNLFQHLQQEPEAYAQALQEFGEL</sequence>
<dbReference type="Gene3D" id="1.10.1410.40">
    <property type="match status" value="1"/>
</dbReference>
<name>A0A7K6ZSG9_9AVES</name>
<dbReference type="Pfam" id="PF20266">
    <property type="entry name" value="Mab-21_C"/>
    <property type="match status" value="1"/>
</dbReference>
<dbReference type="GO" id="GO:0016020">
    <property type="term" value="C:membrane"/>
    <property type="evidence" value="ECO:0007669"/>
    <property type="project" value="UniProtKB-SubCell"/>
</dbReference>
<evidence type="ECO:0000313" key="9">
    <source>
        <dbReference type="EMBL" id="NWX86731.1"/>
    </source>
</evidence>
<proteinExistence type="inferred from homology"/>
<feature type="domain" description="Mab-21-like HhH/H2TH-like" evidence="8">
    <location>
        <begin position="293"/>
        <end position="346"/>
    </location>
</feature>
<dbReference type="PANTHER" id="PTHR10656:SF40">
    <property type="entry name" value="INOSITOL 1,4,5-TRISPHOSPHATE RECEPTOR-INTERACTING PROTEIN-LIKE 1"/>
    <property type="match status" value="1"/>
</dbReference>
<dbReference type="PRINTS" id="PR02107">
    <property type="entry name" value="INOS145TPRIP"/>
</dbReference>
<comment type="similarity">
    <text evidence="2">Belongs to the ITPRIP family.</text>
</comment>
<comment type="caution">
    <text evidence="9">The sequence shown here is derived from an EMBL/GenBank/DDBJ whole genome shotgun (WGS) entry which is preliminary data.</text>
</comment>
<keyword evidence="4" id="KW-0732">Signal</keyword>
<evidence type="ECO:0000256" key="3">
    <source>
        <dbReference type="ARBA" id="ARBA00022692"/>
    </source>
</evidence>
<dbReference type="InterPro" id="IPR046906">
    <property type="entry name" value="Mab-21_HhH/H2TH-like"/>
</dbReference>
<keyword evidence="3" id="KW-0812">Transmembrane</keyword>
<evidence type="ECO:0000256" key="6">
    <source>
        <dbReference type="ARBA" id="ARBA00023136"/>
    </source>
</evidence>